<gene>
    <name evidence="2" type="ORF">J2T15_004673</name>
</gene>
<dbReference type="InterPro" id="IPR051161">
    <property type="entry name" value="Mannose-6P_isomerase_type2"/>
</dbReference>
<name>A0ABT9U6F2_PAEHA</name>
<accession>A0ABT9U6F2</accession>
<protein>
    <submittedName>
        <fullName evidence="2">Mannose-1-phosphate guanylyltransferase</fullName>
    </submittedName>
</protein>
<keyword evidence="2" id="KW-0808">Transferase</keyword>
<dbReference type="PANTHER" id="PTHR46390:SF1">
    <property type="entry name" value="MANNOSE-1-PHOSPHATE GUANYLYLTRANSFERASE"/>
    <property type="match status" value="1"/>
</dbReference>
<dbReference type="Gene3D" id="3.90.550.10">
    <property type="entry name" value="Spore Coat Polysaccharide Biosynthesis Protein SpsA, Chain A"/>
    <property type="match status" value="2"/>
</dbReference>
<dbReference type="GO" id="GO:0016779">
    <property type="term" value="F:nucleotidyltransferase activity"/>
    <property type="evidence" value="ECO:0007669"/>
    <property type="project" value="UniProtKB-KW"/>
</dbReference>
<evidence type="ECO:0000313" key="3">
    <source>
        <dbReference type="Proteomes" id="UP001229346"/>
    </source>
</evidence>
<dbReference type="SUPFAM" id="SSF53448">
    <property type="entry name" value="Nucleotide-diphospho-sugar transferases"/>
    <property type="match status" value="1"/>
</dbReference>
<evidence type="ECO:0000313" key="2">
    <source>
        <dbReference type="EMBL" id="MDQ0115215.1"/>
    </source>
</evidence>
<dbReference type="InterPro" id="IPR005835">
    <property type="entry name" value="NTP_transferase_dom"/>
</dbReference>
<dbReference type="PANTHER" id="PTHR46390">
    <property type="entry name" value="MANNOSE-1-PHOSPHATE GUANYLYLTRANSFERASE"/>
    <property type="match status" value="1"/>
</dbReference>
<reference evidence="2 3" key="1">
    <citation type="submission" date="2023-07" db="EMBL/GenBank/DDBJ databases">
        <title>Sorghum-associated microbial communities from plants grown in Nebraska, USA.</title>
        <authorList>
            <person name="Schachtman D."/>
        </authorList>
    </citation>
    <scope>NUCLEOTIDE SEQUENCE [LARGE SCALE GENOMIC DNA]</scope>
    <source>
        <strain evidence="2 3">CC482</strain>
    </source>
</reference>
<organism evidence="2 3">
    <name type="scientific">Paenibacillus harenae</name>
    <dbReference type="NCBI Taxonomy" id="306543"/>
    <lineage>
        <taxon>Bacteria</taxon>
        <taxon>Bacillati</taxon>
        <taxon>Bacillota</taxon>
        <taxon>Bacilli</taxon>
        <taxon>Bacillales</taxon>
        <taxon>Paenibacillaceae</taxon>
        <taxon>Paenibacillus</taxon>
    </lineage>
</organism>
<keyword evidence="2" id="KW-0548">Nucleotidyltransferase</keyword>
<dbReference type="Pfam" id="PF00483">
    <property type="entry name" value="NTP_transferase"/>
    <property type="match status" value="1"/>
</dbReference>
<dbReference type="RefSeq" id="WP_307206666.1">
    <property type="nucleotide sequence ID" value="NZ_JAUSSU010000010.1"/>
</dbReference>
<comment type="caution">
    <text evidence="2">The sequence shown here is derived from an EMBL/GenBank/DDBJ whole genome shotgun (WGS) entry which is preliminary data.</text>
</comment>
<keyword evidence="3" id="KW-1185">Reference proteome</keyword>
<dbReference type="Proteomes" id="UP001229346">
    <property type="component" value="Unassembled WGS sequence"/>
</dbReference>
<dbReference type="EMBL" id="JAUSSU010000010">
    <property type="protein sequence ID" value="MDQ0115215.1"/>
    <property type="molecule type" value="Genomic_DNA"/>
</dbReference>
<sequence>MKIICLAGGPGKRLWPLSGSTRAKQYLSVLIGPDGELESMVQRLWRQLGDAGLQEHTRFATSMEQMEHMKRQTGERTPLILEPEQRGTFPAIALAASYLYSIAGVSLNETVIIMPVDAYVESDFYDWIQQLPNRLRESGSQLMLIETAPKSEMEHRSPSNNGIYAFSLDYMISKLIALRLPIHYDELYKQYSKLSKSSFETEVVERETSSSAISYSGVWRNLGSWTTMSEEITFRMGCTWDEVMNESNLV</sequence>
<feature type="domain" description="Nucleotidyl transferase" evidence="1">
    <location>
        <begin position="4"/>
        <end position="137"/>
    </location>
</feature>
<proteinExistence type="predicted"/>
<dbReference type="InterPro" id="IPR029044">
    <property type="entry name" value="Nucleotide-diphossugar_trans"/>
</dbReference>
<evidence type="ECO:0000259" key="1">
    <source>
        <dbReference type="Pfam" id="PF00483"/>
    </source>
</evidence>